<evidence type="ECO:0000256" key="2">
    <source>
        <dbReference type="ARBA" id="ARBA00007741"/>
    </source>
</evidence>
<keyword evidence="3" id="KW-0964">Secreted</keyword>
<evidence type="ECO:0000256" key="3">
    <source>
        <dbReference type="ARBA" id="ARBA00022525"/>
    </source>
</evidence>
<feature type="region of interest" description="Disordered" evidence="6">
    <location>
        <begin position="1"/>
        <end position="20"/>
    </location>
</feature>
<dbReference type="AlphaFoldDB" id="A0A8I2DAV9"/>
<comment type="caution">
    <text evidence="7">The sequence shown here is derived from an EMBL/GenBank/DDBJ whole genome shotgun (WGS) entry which is preliminary data.</text>
</comment>
<keyword evidence="5" id="KW-0175">Coiled coil</keyword>
<organism evidence="7 8">
    <name type="scientific">Providencia huaxiensis</name>
    <dbReference type="NCBI Taxonomy" id="2027290"/>
    <lineage>
        <taxon>Bacteria</taxon>
        <taxon>Pseudomonadati</taxon>
        <taxon>Pseudomonadota</taxon>
        <taxon>Gammaproteobacteria</taxon>
        <taxon>Enterobacterales</taxon>
        <taxon>Morganellaceae</taxon>
        <taxon>Providencia</taxon>
    </lineage>
</organism>
<sequence>MAELVPTKQEPIPIHEEKTASDKSHQLYLQILDKLNQIQYSVPEETYQQQQKNHSPKEIQLRANTLELENKYVNDTYAEAKALRATRRVETLEDGRSHINGLSGMIDNIHTNYQKKYGELVKASTQYMQDMNTLASKLSRYMEAGSDGKIKFAKEHVLKDMDSIVSKYSGTSMEIEVLGETEELKKLQKQIGEITGTGNTLKKWLDMMEKGKQGEYIGWVKKVIELEKSPNLKDHGNYYGKWSPNLDNAKPLMEIKGGTKEYEFWEKKLTDQGFVTRRVDGKLCIYPDLKPIKEMFYAINHSSGKWNDGSDILSQEFQSLQTVIDSQKNAINSSVSRLLETFRQDNSHFETLTQLLIQLYKDLQQYNNGYVNM</sequence>
<dbReference type="GO" id="GO:0005576">
    <property type="term" value="C:extracellular region"/>
    <property type="evidence" value="ECO:0007669"/>
    <property type="project" value="UniProtKB-SubCell"/>
</dbReference>
<evidence type="ECO:0000256" key="1">
    <source>
        <dbReference type="ARBA" id="ARBA00004613"/>
    </source>
</evidence>
<dbReference type="SUPFAM" id="SSF140693">
    <property type="entry name" value="IpaD-like"/>
    <property type="match status" value="1"/>
</dbReference>
<evidence type="ECO:0000256" key="6">
    <source>
        <dbReference type="SAM" id="MobiDB-lite"/>
    </source>
</evidence>
<dbReference type="EMBL" id="JAGKLY010000005">
    <property type="protein sequence ID" value="MBQ0269264.1"/>
    <property type="molecule type" value="Genomic_DNA"/>
</dbReference>
<proteinExistence type="inferred from homology"/>
<gene>
    <name evidence="7" type="ORF">J7T18_13250</name>
</gene>
<dbReference type="Pfam" id="PF06511">
    <property type="entry name" value="T3SS_TC"/>
    <property type="match status" value="1"/>
</dbReference>
<name>A0A8I2DAV9_9GAMM</name>
<evidence type="ECO:0000313" key="7">
    <source>
        <dbReference type="EMBL" id="MBQ0269264.1"/>
    </source>
</evidence>
<dbReference type="InterPro" id="IPR036708">
    <property type="entry name" value="BipD-like_sf"/>
</dbReference>
<accession>A0A8I2DAV9</accession>
<protein>
    <submittedName>
        <fullName evidence="7">IpaD/SipD/SspD family type III secretion system needle tip protein</fullName>
    </submittedName>
</protein>
<dbReference type="Gene3D" id="1.20.1710.10">
    <property type="entry name" value="IpaD-like"/>
    <property type="match status" value="1"/>
</dbReference>
<dbReference type="InterPro" id="IPR009483">
    <property type="entry name" value="IpaD/BipD/SipD"/>
</dbReference>
<reference evidence="7" key="1">
    <citation type="submission" date="2021-03" db="EMBL/GenBank/DDBJ databases">
        <authorList>
            <person name="Stanton E."/>
        </authorList>
    </citation>
    <scope>NUCLEOTIDE SEQUENCE</scope>
    <source>
        <strain evidence="7">2020EL-00113</strain>
    </source>
</reference>
<evidence type="ECO:0000256" key="4">
    <source>
        <dbReference type="ARBA" id="ARBA00023026"/>
    </source>
</evidence>
<dbReference type="Proteomes" id="UP000674270">
    <property type="component" value="Unassembled WGS sequence"/>
</dbReference>
<keyword evidence="4" id="KW-0843">Virulence</keyword>
<comment type="similarity">
    <text evidence="2">Belongs to the invasin protein D family.</text>
</comment>
<comment type="subcellular location">
    <subcellularLocation>
        <location evidence="1">Secreted</location>
    </subcellularLocation>
</comment>
<dbReference type="RefSeq" id="WP_210848619.1">
    <property type="nucleotide sequence ID" value="NZ_JAGKLY010000005.1"/>
</dbReference>
<evidence type="ECO:0000313" key="8">
    <source>
        <dbReference type="Proteomes" id="UP000674270"/>
    </source>
</evidence>
<evidence type="ECO:0000256" key="5">
    <source>
        <dbReference type="ARBA" id="ARBA00023054"/>
    </source>
</evidence>